<dbReference type="Proteomes" id="UP000814033">
    <property type="component" value="Unassembled WGS sequence"/>
</dbReference>
<organism evidence="1 2">
    <name type="scientific">Auriscalpium vulgare</name>
    <dbReference type="NCBI Taxonomy" id="40419"/>
    <lineage>
        <taxon>Eukaryota</taxon>
        <taxon>Fungi</taxon>
        <taxon>Dikarya</taxon>
        <taxon>Basidiomycota</taxon>
        <taxon>Agaricomycotina</taxon>
        <taxon>Agaricomycetes</taxon>
        <taxon>Russulales</taxon>
        <taxon>Auriscalpiaceae</taxon>
        <taxon>Auriscalpium</taxon>
    </lineage>
</organism>
<dbReference type="EMBL" id="MU276161">
    <property type="protein sequence ID" value="KAI0040875.1"/>
    <property type="molecule type" value="Genomic_DNA"/>
</dbReference>
<accession>A0ACB8RAR5</accession>
<comment type="caution">
    <text evidence="1">The sequence shown here is derived from an EMBL/GenBank/DDBJ whole genome shotgun (WGS) entry which is preliminary data.</text>
</comment>
<reference evidence="1" key="1">
    <citation type="submission" date="2021-02" db="EMBL/GenBank/DDBJ databases">
        <authorList>
            <consortium name="DOE Joint Genome Institute"/>
            <person name="Ahrendt S."/>
            <person name="Looney B.P."/>
            <person name="Miyauchi S."/>
            <person name="Morin E."/>
            <person name="Drula E."/>
            <person name="Courty P.E."/>
            <person name="Chicoki N."/>
            <person name="Fauchery L."/>
            <person name="Kohler A."/>
            <person name="Kuo A."/>
            <person name="Labutti K."/>
            <person name="Pangilinan J."/>
            <person name="Lipzen A."/>
            <person name="Riley R."/>
            <person name="Andreopoulos W."/>
            <person name="He G."/>
            <person name="Johnson J."/>
            <person name="Barry K.W."/>
            <person name="Grigoriev I.V."/>
            <person name="Nagy L."/>
            <person name="Hibbett D."/>
            <person name="Henrissat B."/>
            <person name="Matheny P.B."/>
            <person name="Labbe J."/>
            <person name="Martin F."/>
        </authorList>
    </citation>
    <scope>NUCLEOTIDE SEQUENCE</scope>
    <source>
        <strain evidence="1">FP105234-sp</strain>
    </source>
</reference>
<protein>
    <submittedName>
        <fullName evidence="1">Uncharacterized protein</fullName>
    </submittedName>
</protein>
<gene>
    <name evidence="1" type="ORF">FA95DRAFT_808219</name>
</gene>
<name>A0ACB8RAR5_9AGAM</name>
<evidence type="ECO:0000313" key="1">
    <source>
        <dbReference type="EMBL" id="KAI0040875.1"/>
    </source>
</evidence>
<keyword evidence="2" id="KW-1185">Reference proteome</keyword>
<sequence>MYPDQQDFARLTDDLDKLELWVCSRGLMDVLRDELLLDRIPPDDGSREAWVDKWCKVQDAVERTLRAQGHAYSPDLAEEILETEKFVVDHWGAKWSTRFSEKELLTKANTTRSEPTGLPMPEASGSLGPRESSITRVDASPSDCARTPGPSRTKRKSANSDAFAEAPVKKAKASASSLKTPAETTAESVRESNPASPHQGSVWGSQTATTASEGLSSPSMFTVGLPRPTEPQPAEGVLAATPPAGPAESGSSRTPAGDTTRRRQELIEAKLRDLAVTLPLMHAEAQMWLRMWEESGEKLGHAEVERVESAGLHWPAHLL</sequence>
<evidence type="ECO:0000313" key="2">
    <source>
        <dbReference type="Proteomes" id="UP000814033"/>
    </source>
</evidence>
<proteinExistence type="predicted"/>
<reference evidence="1" key="2">
    <citation type="journal article" date="2022" name="New Phytol.">
        <title>Evolutionary transition to the ectomycorrhizal habit in the genomes of a hyperdiverse lineage of mushroom-forming fungi.</title>
        <authorList>
            <person name="Looney B."/>
            <person name="Miyauchi S."/>
            <person name="Morin E."/>
            <person name="Drula E."/>
            <person name="Courty P.E."/>
            <person name="Kohler A."/>
            <person name="Kuo A."/>
            <person name="LaButti K."/>
            <person name="Pangilinan J."/>
            <person name="Lipzen A."/>
            <person name="Riley R."/>
            <person name="Andreopoulos W."/>
            <person name="He G."/>
            <person name="Johnson J."/>
            <person name="Nolan M."/>
            <person name="Tritt A."/>
            <person name="Barry K.W."/>
            <person name="Grigoriev I.V."/>
            <person name="Nagy L.G."/>
            <person name="Hibbett D."/>
            <person name="Henrissat B."/>
            <person name="Matheny P.B."/>
            <person name="Labbe J."/>
            <person name="Martin F.M."/>
        </authorList>
    </citation>
    <scope>NUCLEOTIDE SEQUENCE</scope>
    <source>
        <strain evidence="1">FP105234-sp</strain>
    </source>
</reference>